<proteinExistence type="inferred from homology"/>
<feature type="binding site" evidence="12">
    <location>
        <position position="274"/>
    </location>
    <ligand>
        <name>Zn(2+)</name>
        <dbReference type="ChEBI" id="CHEBI:29105"/>
        <note>catalytic</note>
    </ligand>
</feature>
<keyword evidence="7 12" id="KW-0862">Zinc</keyword>
<feature type="domain" description="Peptidase M48" evidence="15">
    <location>
        <begin position="204"/>
        <end position="408"/>
    </location>
</feature>
<keyword evidence="3 14" id="KW-0812">Transmembrane</keyword>
<feature type="transmembrane region" description="Helical" evidence="14">
    <location>
        <begin position="146"/>
        <end position="165"/>
    </location>
</feature>
<comment type="subcellular location">
    <subcellularLocation>
        <location evidence="1">Endoplasmic reticulum membrane</location>
        <topology evidence="1">Multi-pass membrane protein</topology>
    </subcellularLocation>
</comment>
<evidence type="ECO:0000256" key="8">
    <source>
        <dbReference type="ARBA" id="ARBA00022989"/>
    </source>
</evidence>
<dbReference type="AlphaFoldDB" id="A0A212K2P3"/>
<dbReference type="Pfam" id="PF16491">
    <property type="entry name" value="Peptidase_M48_N"/>
    <property type="match status" value="1"/>
</dbReference>
<dbReference type="GO" id="GO:0004222">
    <property type="term" value="F:metalloendopeptidase activity"/>
    <property type="evidence" value="ECO:0007669"/>
    <property type="project" value="InterPro"/>
</dbReference>
<evidence type="ECO:0000259" key="15">
    <source>
        <dbReference type="Pfam" id="PF01435"/>
    </source>
</evidence>
<evidence type="ECO:0000259" key="16">
    <source>
        <dbReference type="Pfam" id="PF16491"/>
    </source>
</evidence>
<keyword evidence="6" id="KW-0256">Endoplasmic reticulum</keyword>
<comment type="similarity">
    <text evidence="13">Belongs to the peptidase M48 family.</text>
</comment>
<evidence type="ECO:0000256" key="1">
    <source>
        <dbReference type="ARBA" id="ARBA00004477"/>
    </source>
</evidence>
<evidence type="ECO:0000256" key="11">
    <source>
        <dbReference type="PIRSR" id="PIRSR627057-1"/>
    </source>
</evidence>
<keyword evidence="4 12" id="KW-0479">Metal-binding</keyword>
<keyword evidence="8 14" id="KW-1133">Transmembrane helix</keyword>
<dbReference type="FunFam" id="3.30.2010.10:FF:000002">
    <property type="entry name" value="CAAX prenyl protease"/>
    <property type="match status" value="1"/>
</dbReference>
<feature type="domain" description="CAAX prenyl protease 1 N-terminal" evidence="16">
    <location>
        <begin position="24"/>
        <end position="201"/>
    </location>
</feature>
<protein>
    <recommendedName>
        <fullName evidence="18">Ste24 endopeptidase</fullName>
    </recommendedName>
</protein>
<accession>A0A212K2P3</accession>
<evidence type="ECO:0000256" key="2">
    <source>
        <dbReference type="ARBA" id="ARBA00022670"/>
    </source>
</evidence>
<evidence type="ECO:0000256" key="13">
    <source>
        <dbReference type="RuleBase" id="RU003983"/>
    </source>
</evidence>
<evidence type="ECO:0000256" key="14">
    <source>
        <dbReference type="SAM" id="Phobius"/>
    </source>
</evidence>
<dbReference type="RefSeq" id="WP_296943811.1">
    <property type="nucleotide sequence ID" value="NZ_LT599032.1"/>
</dbReference>
<keyword evidence="5 13" id="KW-0378">Hydrolase</keyword>
<comment type="cofactor">
    <cofactor evidence="12 13">
        <name>Zn(2+)</name>
        <dbReference type="ChEBI" id="CHEBI:29105"/>
    </cofactor>
    <text evidence="12 13">Binds 1 zinc ion per subunit.</text>
</comment>
<evidence type="ECO:0000256" key="7">
    <source>
        <dbReference type="ARBA" id="ARBA00022833"/>
    </source>
</evidence>
<organism evidence="17">
    <name type="scientific">uncultured Dysgonomonas sp</name>
    <dbReference type="NCBI Taxonomy" id="206096"/>
    <lineage>
        <taxon>Bacteria</taxon>
        <taxon>Pseudomonadati</taxon>
        <taxon>Bacteroidota</taxon>
        <taxon>Bacteroidia</taxon>
        <taxon>Bacteroidales</taxon>
        <taxon>Dysgonomonadaceae</taxon>
        <taxon>Dysgonomonas</taxon>
        <taxon>environmental samples</taxon>
    </lineage>
</organism>
<name>A0A212K2P3_9BACT</name>
<gene>
    <name evidence="17" type="ORF">KL86DYS1_31250</name>
</gene>
<reference evidence="17" key="1">
    <citation type="submission" date="2016-04" db="EMBL/GenBank/DDBJ databases">
        <authorList>
            <person name="Evans L.H."/>
            <person name="Alamgir A."/>
            <person name="Owens N."/>
            <person name="Weber N.D."/>
            <person name="Virtaneva K."/>
            <person name="Barbian K."/>
            <person name="Babar A."/>
            <person name="Rosenke K."/>
        </authorList>
    </citation>
    <scope>NUCLEOTIDE SEQUENCE</scope>
    <source>
        <strain evidence="17">86-1</strain>
    </source>
</reference>
<feature type="active site" description="Proton donor" evidence="11">
    <location>
        <position position="356"/>
    </location>
</feature>
<feature type="binding site" evidence="12">
    <location>
        <position position="278"/>
    </location>
    <ligand>
        <name>Zn(2+)</name>
        <dbReference type="ChEBI" id="CHEBI:29105"/>
        <note>catalytic</note>
    </ligand>
</feature>
<dbReference type="InterPro" id="IPR001915">
    <property type="entry name" value="Peptidase_M48"/>
</dbReference>
<evidence type="ECO:0000256" key="6">
    <source>
        <dbReference type="ARBA" id="ARBA00022824"/>
    </source>
</evidence>
<dbReference type="GO" id="GO:0071586">
    <property type="term" value="P:CAAX-box protein processing"/>
    <property type="evidence" value="ECO:0007669"/>
    <property type="project" value="InterPro"/>
</dbReference>
<evidence type="ECO:0000256" key="10">
    <source>
        <dbReference type="ARBA" id="ARBA00023136"/>
    </source>
</evidence>
<feature type="transmembrane region" description="Helical" evidence="14">
    <location>
        <begin position="288"/>
        <end position="306"/>
    </location>
</feature>
<dbReference type="CDD" id="cd07343">
    <property type="entry name" value="M48A_Zmpste24p_like"/>
    <property type="match status" value="1"/>
</dbReference>
<feature type="active site" evidence="11">
    <location>
        <position position="275"/>
    </location>
</feature>
<dbReference type="EMBL" id="FLUM01000003">
    <property type="protein sequence ID" value="SBW05969.1"/>
    <property type="molecule type" value="Genomic_DNA"/>
</dbReference>
<dbReference type="InterPro" id="IPR032456">
    <property type="entry name" value="Peptidase_M48_N"/>
</dbReference>
<feature type="transmembrane region" description="Helical" evidence="14">
    <location>
        <begin position="326"/>
        <end position="344"/>
    </location>
</feature>
<dbReference type="PANTHER" id="PTHR10120">
    <property type="entry name" value="CAAX PRENYL PROTEASE 1"/>
    <property type="match status" value="1"/>
</dbReference>
<dbReference type="Pfam" id="PF01435">
    <property type="entry name" value="Peptidase_M48"/>
    <property type="match status" value="1"/>
</dbReference>
<keyword evidence="9 13" id="KW-0482">Metalloprotease</keyword>
<feature type="transmembrane region" description="Helical" evidence="14">
    <location>
        <begin position="60"/>
        <end position="84"/>
    </location>
</feature>
<evidence type="ECO:0008006" key="18">
    <source>
        <dbReference type="Google" id="ProtNLM"/>
    </source>
</evidence>
<keyword evidence="10 14" id="KW-0472">Membrane</keyword>
<keyword evidence="2 13" id="KW-0645">Protease</keyword>
<evidence type="ECO:0000256" key="12">
    <source>
        <dbReference type="PIRSR" id="PIRSR627057-2"/>
    </source>
</evidence>
<dbReference type="Gene3D" id="3.30.2010.10">
    <property type="entry name" value="Metalloproteases ('zincins'), catalytic domain"/>
    <property type="match status" value="1"/>
</dbReference>
<sequence length="413" mass="47100">MSLYLSIILLVVVLDFVWTQYLAYRNRKRMSPEIPPLLEGIYDKDEYARQQAYQKINSRFGLYTSLFSFIVMLLVLSLGIFGWLNELLRQFINNEVILTLVFFGIVYIVNDIITLPFSYYATFVIEERFGFNKSTKAIFWFDQLKGLLLTTVLGGIILALLVWFYETLGTYAWLYAWGAVTVFSLFMTLFYSNIIVPLFNKQTPLEDGELRDAIEAFSREAGFSIKNIYVMDASKRSSKANAYFTGFGVKKRIVLFDTLINDLSTSEIVAVLAHEIGHYKKRHTLQGMCISILYTGIILFLLSWFLDNEAIALALGGKEASFHLGLIAFSVLFTPVSMIIGLFSSMHSRKNEYQADAYAAGFGLADSLISGLKKLSVKSLSNLNPDPLYVFFYYSHPTLLQRMEALMEIDDKK</sequence>
<feature type="transmembrane region" description="Helical" evidence="14">
    <location>
        <begin position="171"/>
        <end position="191"/>
    </location>
</feature>
<evidence type="ECO:0000256" key="9">
    <source>
        <dbReference type="ARBA" id="ARBA00023049"/>
    </source>
</evidence>
<dbReference type="GO" id="GO:0046872">
    <property type="term" value="F:metal ion binding"/>
    <property type="evidence" value="ECO:0007669"/>
    <property type="project" value="UniProtKB-KW"/>
</dbReference>
<feature type="transmembrane region" description="Helical" evidence="14">
    <location>
        <begin position="6"/>
        <end position="24"/>
    </location>
</feature>
<evidence type="ECO:0000256" key="4">
    <source>
        <dbReference type="ARBA" id="ARBA00022723"/>
    </source>
</evidence>
<feature type="transmembrane region" description="Helical" evidence="14">
    <location>
        <begin position="96"/>
        <end position="125"/>
    </location>
</feature>
<evidence type="ECO:0000256" key="5">
    <source>
        <dbReference type="ARBA" id="ARBA00022801"/>
    </source>
</evidence>
<feature type="binding site" evidence="12">
    <location>
        <position position="352"/>
    </location>
    <ligand>
        <name>Zn(2+)</name>
        <dbReference type="ChEBI" id="CHEBI:29105"/>
        <note>catalytic</note>
    </ligand>
</feature>
<evidence type="ECO:0000256" key="3">
    <source>
        <dbReference type="ARBA" id="ARBA00022692"/>
    </source>
</evidence>
<dbReference type="InterPro" id="IPR027057">
    <property type="entry name" value="CAXX_Prtase_1"/>
</dbReference>
<evidence type="ECO:0000313" key="17">
    <source>
        <dbReference type="EMBL" id="SBW05969.1"/>
    </source>
</evidence>